<sequence length="33" mass="3871">MLKIFNFRGVSLLLNLKRVILDPEDKMKVKVVL</sequence>
<accession>A0A0E9XU52</accession>
<protein>
    <submittedName>
        <fullName evidence="1">Uncharacterized protein</fullName>
    </submittedName>
</protein>
<dbReference type="EMBL" id="GBXM01002368">
    <property type="protein sequence ID" value="JAI06210.1"/>
    <property type="molecule type" value="Transcribed_RNA"/>
</dbReference>
<name>A0A0E9XU52_ANGAN</name>
<organism evidence="1">
    <name type="scientific">Anguilla anguilla</name>
    <name type="common">European freshwater eel</name>
    <name type="synonym">Muraena anguilla</name>
    <dbReference type="NCBI Taxonomy" id="7936"/>
    <lineage>
        <taxon>Eukaryota</taxon>
        <taxon>Metazoa</taxon>
        <taxon>Chordata</taxon>
        <taxon>Craniata</taxon>
        <taxon>Vertebrata</taxon>
        <taxon>Euteleostomi</taxon>
        <taxon>Actinopterygii</taxon>
        <taxon>Neopterygii</taxon>
        <taxon>Teleostei</taxon>
        <taxon>Anguilliformes</taxon>
        <taxon>Anguillidae</taxon>
        <taxon>Anguilla</taxon>
    </lineage>
</organism>
<evidence type="ECO:0000313" key="1">
    <source>
        <dbReference type="EMBL" id="JAI06210.1"/>
    </source>
</evidence>
<reference evidence="1" key="1">
    <citation type="submission" date="2014-11" db="EMBL/GenBank/DDBJ databases">
        <authorList>
            <person name="Amaro Gonzalez C."/>
        </authorList>
    </citation>
    <scope>NUCLEOTIDE SEQUENCE</scope>
</reference>
<reference evidence="1" key="2">
    <citation type="journal article" date="2015" name="Fish Shellfish Immunol.">
        <title>Early steps in the European eel (Anguilla anguilla)-Vibrio vulnificus interaction in the gills: Role of the RtxA13 toxin.</title>
        <authorList>
            <person name="Callol A."/>
            <person name="Pajuelo D."/>
            <person name="Ebbesson L."/>
            <person name="Teles M."/>
            <person name="MacKenzie S."/>
            <person name="Amaro C."/>
        </authorList>
    </citation>
    <scope>NUCLEOTIDE SEQUENCE</scope>
</reference>
<proteinExistence type="predicted"/>
<dbReference type="AlphaFoldDB" id="A0A0E9XU52"/>